<comment type="function">
    <text evidence="14 19">Joins adenosylcobinamide-GDP and alpha-ribazole to generate adenosylcobalamin (Ado-cobalamin). Also synthesizes adenosylcobalamin 5'-phosphate from adenosylcobinamide-GDP and alpha-ribazole 5'-phosphate.</text>
</comment>
<reference evidence="20 21" key="1">
    <citation type="submission" date="2019-12" db="EMBL/GenBank/DDBJ databases">
        <title>Lactobacillus hilgardii FLUB.</title>
        <authorList>
            <person name="Gustaw K."/>
        </authorList>
    </citation>
    <scope>NUCLEOTIDE SEQUENCE [LARGE SCALE GENOMIC DNA]</scope>
    <source>
        <strain evidence="20 21">FLUB</strain>
    </source>
</reference>
<keyword evidence="13 19" id="KW-0472">Membrane</keyword>
<dbReference type="GO" id="GO:0009236">
    <property type="term" value="P:cobalamin biosynthetic process"/>
    <property type="evidence" value="ECO:0007669"/>
    <property type="project" value="UniProtKB-UniRule"/>
</dbReference>
<evidence type="ECO:0000256" key="18">
    <source>
        <dbReference type="ARBA" id="ARBA00049504"/>
    </source>
</evidence>
<evidence type="ECO:0000256" key="13">
    <source>
        <dbReference type="ARBA" id="ARBA00023136"/>
    </source>
</evidence>
<dbReference type="EMBL" id="CP047121">
    <property type="protein sequence ID" value="QHB50953.1"/>
    <property type="molecule type" value="Genomic_DNA"/>
</dbReference>
<gene>
    <name evidence="19" type="primary">cobS</name>
    <name evidence="20" type="ORF">GQR93_01295</name>
</gene>
<keyword evidence="11 19" id="KW-0460">Magnesium</keyword>
<comment type="catalytic activity">
    <reaction evidence="18 19">
        <text>alpha-ribazole 5'-phosphate + adenosylcob(III)inamide-GDP = adenosylcob(III)alamin 5'-phosphate + GMP + H(+)</text>
        <dbReference type="Rhea" id="RHEA:23560"/>
        <dbReference type="ChEBI" id="CHEBI:15378"/>
        <dbReference type="ChEBI" id="CHEBI:57918"/>
        <dbReference type="ChEBI" id="CHEBI:58115"/>
        <dbReference type="ChEBI" id="CHEBI:60487"/>
        <dbReference type="ChEBI" id="CHEBI:60493"/>
        <dbReference type="EC" id="2.7.8.26"/>
    </reaction>
</comment>
<evidence type="ECO:0000256" key="2">
    <source>
        <dbReference type="ARBA" id="ARBA00004651"/>
    </source>
</evidence>
<evidence type="ECO:0000256" key="16">
    <source>
        <dbReference type="ARBA" id="ARBA00032853"/>
    </source>
</evidence>
<evidence type="ECO:0000256" key="7">
    <source>
        <dbReference type="ARBA" id="ARBA00022475"/>
    </source>
</evidence>
<dbReference type="UniPathway" id="UPA00148">
    <property type="reaction ID" value="UER00238"/>
</dbReference>
<protein>
    <recommendedName>
        <fullName evidence="6 19">Adenosylcobinamide-GDP ribazoletransferase</fullName>
        <ecNumber evidence="5 19">2.7.8.26</ecNumber>
    </recommendedName>
    <alternativeName>
        <fullName evidence="16 19">Cobalamin synthase</fullName>
    </alternativeName>
    <alternativeName>
        <fullName evidence="15 19">Cobalamin-5'-phosphate synthase</fullName>
    </alternativeName>
</protein>
<comment type="similarity">
    <text evidence="4 19">Belongs to the CobS family.</text>
</comment>
<evidence type="ECO:0000256" key="17">
    <source>
        <dbReference type="ARBA" id="ARBA00048623"/>
    </source>
</evidence>
<keyword evidence="12 19" id="KW-1133">Transmembrane helix</keyword>
<feature type="transmembrane region" description="Helical" evidence="19">
    <location>
        <begin position="41"/>
        <end position="62"/>
    </location>
</feature>
<evidence type="ECO:0000256" key="19">
    <source>
        <dbReference type="HAMAP-Rule" id="MF_00719"/>
    </source>
</evidence>
<feature type="transmembrane region" description="Helical" evidence="19">
    <location>
        <begin position="68"/>
        <end position="90"/>
    </location>
</feature>
<dbReference type="EC" id="2.7.8.26" evidence="5 19"/>
<name>A0A6P1E8B6_LENHI</name>
<dbReference type="InterPro" id="IPR003805">
    <property type="entry name" value="CobS"/>
</dbReference>
<evidence type="ECO:0000256" key="3">
    <source>
        <dbReference type="ARBA" id="ARBA00004663"/>
    </source>
</evidence>
<feature type="transmembrane region" description="Helical" evidence="19">
    <location>
        <begin position="193"/>
        <end position="217"/>
    </location>
</feature>
<evidence type="ECO:0000256" key="9">
    <source>
        <dbReference type="ARBA" id="ARBA00022679"/>
    </source>
</evidence>
<comment type="cofactor">
    <cofactor evidence="1 19">
        <name>Mg(2+)</name>
        <dbReference type="ChEBI" id="CHEBI:18420"/>
    </cofactor>
</comment>
<evidence type="ECO:0000256" key="5">
    <source>
        <dbReference type="ARBA" id="ARBA00013200"/>
    </source>
</evidence>
<evidence type="ECO:0000256" key="10">
    <source>
        <dbReference type="ARBA" id="ARBA00022692"/>
    </source>
</evidence>
<evidence type="ECO:0000256" key="4">
    <source>
        <dbReference type="ARBA" id="ARBA00010561"/>
    </source>
</evidence>
<organism evidence="20 21">
    <name type="scientific">Lentilactobacillus hilgardii</name>
    <name type="common">Lactobacillus hilgardii</name>
    <dbReference type="NCBI Taxonomy" id="1588"/>
    <lineage>
        <taxon>Bacteria</taxon>
        <taxon>Bacillati</taxon>
        <taxon>Bacillota</taxon>
        <taxon>Bacilli</taxon>
        <taxon>Lactobacillales</taxon>
        <taxon>Lactobacillaceae</taxon>
        <taxon>Lentilactobacillus</taxon>
    </lineage>
</organism>
<keyword evidence="9 19" id="KW-0808">Transferase</keyword>
<accession>A0A6P1E8B6</accession>
<keyword evidence="8 19" id="KW-0169">Cobalamin biosynthesis</keyword>
<dbReference type="GO" id="GO:0051073">
    <property type="term" value="F:adenosylcobinamide-GDP ribazoletransferase activity"/>
    <property type="evidence" value="ECO:0007669"/>
    <property type="project" value="UniProtKB-UniRule"/>
</dbReference>
<feature type="transmembrane region" description="Helical" evidence="19">
    <location>
        <begin position="143"/>
        <end position="165"/>
    </location>
</feature>
<evidence type="ECO:0000256" key="6">
    <source>
        <dbReference type="ARBA" id="ARBA00015850"/>
    </source>
</evidence>
<comment type="subcellular location">
    <subcellularLocation>
        <location evidence="2 19">Cell membrane</location>
        <topology evidence="2 19">Multi-pass membrane protein</topology>
    </subcellularLocation>
</comment>
<dbReference type="PANTHER" id="PTHR34148">
    <property type="entry name" value="ADENOSYLCOBINAMIDE-GDP RIBAZOLETRANSFERASE"/>
    <property type="match status" value="1"/>
</dbReference>
<evidence type="ECO:0000256" key="11">
    <source>
        <dbReference type="ARBA" id="ARBA00022842"/>
    </source>
</evidence>
<evidence type="ECO:0000256" key="12">
    <source>
        <dbReference type="ARBA" id="ARBA00022989"/>
    </source>
</evidence>
<evidence type="ECO:0000256" key="15">
    <source>
        <dbReference type="ARBA" id="ARBA00032605"/>
    </source>
</evidence>
<keyword evidence="10 19" id="KW-0812">Transmembrane</keyword>
<evidence type="ECO:0000313" key="21">
    <source>
        <dbReference type="Proteomes" id="UP000465035"/>
    </source>
</evidence>
<sequence>MIGDRKDMIQGFILYTQFFTRIRIPVEIKDPGHKFRDNIQYFTLFGLILGCLEATLFLGYTYLFPQWFAWMLFWMTDGMITGGFHLDALADTADGVMSSRTPDKMFKIMKDSRLGTMGTLALIYFYAILFGVGAILAVRFDRFQLTMLVLISVMMAKTGISLLFYKMTYAGEAPGLATIWQGIKTWRIGISQVVSLVVIGVLLGYPGLISYLAVLIVAYGYRRYMLALLGGFSGDTLGGFAEISQVIFLLAYVIVTKLM</sequence>
<dbReference type="GO" id="GO:0008818">
    <property type="term" value="F:cobalamin 5'-phosphate synthase activity"/>
    <property type="evidence" value="ECO:0007669"/>
    <property type="project" value="UniProtKB-UniRule"/>
</dbReference>
<dbReference type="Pfam" id="PF02654">
    <property type="entry name" value="CobS"/>
    <property type="match status" value="1"/>
</dbReference>
<evidence type="ECO:0000256" key="8">
    <source>
        <dbReference type="ARBA" id="ARBA00022573"/>
    </source>
</evidence>
<dbReference type="HAMAP" id="MF_00719">
    <property type="entry name" value="CobS"/>
    <property type="match status" value="1"/>
</dbReference>
<comment type="catalytic activity">
    <reaction evidence="17 19">
        <text>alpha-ribazole + adenosylcob(III)inamide-GDP = adenosylcob(III)alamin + GMP + H(+)</text>
        <dbReference type="Rhea" id="RHEA:16049"/>
        <dbReference type="ChEBI" id="CHEBI:10329"/>
        <dbReference type="ChEBI" id="CHEBI:15378"/>
        <dbReference type="ChEBI" id="CHEBI:18408"/>
        <dbReference type="ChEBI" id="CHEBI:58115"/>
        <dbReference type="ChEBI" id="CHEBI:60487"/>
        <dbReference type="EC" id="2.7.8.26"/>
    </reaction>
</comment>
<keyword evidence="7 19" id="KW-1003">Cell membrane</keyword>
<evidence type="ECO:0000256" key="14">
    <source>
        <dbReference type="ARBA" id="ARBA00025228"/>
    </source>
</evidence>
<dbReference type="GO" id="GO:0005886">
    <property type="term" value="C:plasma membrane"/>
    <property type="evidence" value="ECO:0007669"/>
    <property type="project" value="UniProtKB-SubCell"/>
</dbReference>
<dbReference type="Proteomes" id="UP000465035">
    <property type="component" value="Chromosome"/>
</dbReference>
<comment type="pathway">
    <text evidence="3 19">Cofactor biosynthesis; adenosylcobalamin biosynthesis; adenosylcobalamin from cob(II)yrinate a,c-diamide: step 7/7.</text>
</comment>
<feature type="transmembrane region" description="Helical" evidence="19">
    <location>
        <begin position="114"/>
        <end position="137"/>
    </location>
</feature>
<evidence type="ECO:0000256" key="1">
    <source>
        <dbReference type="ARBA" id="ARBA00001946"/>
    </source>
</evidence>
<proteinExistence type="inferred from homology"/>
<evidence type="ECO:0000313" key="20">
    <source>
        <dbReference type="EMBL" id="QHB50953.1"/>
    </source>
</evidence>
<dbReference type="AlphaFoldDB" id="A0A6P1E8B6"/>
<feature type="transmembrane region" description="Helical" evidence="19">
    <location>
        <begin position="237"/>
        <end position="255"/>
    </location>
</feature>
<dbReference type="PANTHER" id="PTHR34148:SF1">
    <property type="entry name" value="ADENOSYLCOBINAMIDE-GDP RIBAZOLETRANSFERASE"/>
    <property type="match status" value="1"/>
</dbReference>